<protein>
    <recommendedName>
        <fullName evidence="6">Translation initiation factor eIF2B subunit beta</fullName>
    </recommendedName>
    <alternativeName>
        <fullName evidence="7">eIF2B GDP-GTP exchange factor subunit beta</fullName>
    </alternativeName>
</protein>
<dbReference type="EMBL" id="KN716366">
    <property type="protein sequence ID" value="KJH46174.1"/>
    <property type="molecule type" value="Genomic_DNA"/>
</dbReference>
<sequence>MKSNTQMRHCFIVLYNLTRDMEICKELEEQRRNFISLLRRNPVPHSSLDLALETLQFLRKVVIYEKELLAVLTSHGRWICAMEPTELVIRNVVMMVTKLARDENFRLIMGEPISAFDSLNKLWMKNEDKYGAVGGKKLKKGLLQAINEVVSEMTLSCDNISSRASDLINPQDVLIVHHLIDSSNWSTSLNPIKTTRKHRVMSVVCKNDFDITSEIATPIQLCDVGIKMCEATKVLLSGVAVFPDGSCLVPAGGLSICLSAQRHTVPVYVLAAFYKITPLFVPDDVMININKAPGLPFSYSASFCGLVEVVRPMYDIIPASLVTLYISNSASILPSHVYRLIGDYYHPEDVAESQDLSS</sequence>
<evidence type="ECO:0000256" key="8">
    <source>
        <dbReference type="ARBA" id="ARBA00046432"/>
    </source>
</evidence>
<dbReference type="InterPro" id="IPR051855">
    <property type="entry name" value="eIF2B_beta_subunit"/>
</dbReference>
<comment type="similarity">
    <text evidence="2 9">Belongs to the eIF-2B alpha/beta/delta subunits family.</text>
</comment>
<dbReference type="GO" id="GO:0003743">
    <property type="term" value="F:translation initiation factor activity"/>
    <property type="evidence" value="ECO:0007669"/>
    <property type="project" value="UniProtKB-KW"/>
</dbReference>
<evidence type="ECO:0000313" key="11">
    <source>
        <dbReference type="Proteomes" id="UP000053766"/>
    </source>
</evidence>
<proteinExistence type="inferred from homology"/>
<dbReference type="PANTHER" id="PTHR45859:SF1">
    <property type="entry name" value="TRANSLATION INITIATION FACTOR EIF-2B SUBUNIT BETA"/>
    <property type="match status" value="1"/>
</dbReference>
<keyword evidence="5" id="KW-0648">Protein biosynthesis</keyword>
<evidence type="ECO:0000256" key="1">
    <source>
        <dbReference type="ARBA" id="ARBA00004514"/>
    </source>
</evidence>
<keyword evidence="4 10" id="KW-0396">Initiation factor</keyword>
<evidence type="ECO:0000256" key="5">
    <source>
        <dbReference type="ARBA" id="ARBA00022917"/>
    </source>
</evidence>
<dbReference type="OrthoDB" id="269919at2759"/>
<dbReference type="InterPro" id="IPR037171">
    <property type="entry name" value="NagB/RpiA_transferase-like"/>
</dbReference>
<evidence type="ECO:0000313" key="10">
    <source>
        <dbReference type="EMBL" id="KJH46174.1"/>
    </source>
</evidence>
<dbReference type="AlphaFoldDB" id="A0A0D8XQW4"/>
<reference evidence="11" key="2">
    <citation type="journal article" date="2016" name="Sci. Rep.">
        <title>Dictyocaulus viviparus genome, variome and transcriptome elucidate lungworm biology and support future intervention.</title>
        <authorList>
            <person name="McNulty S.N."/>
            <person name="Strube C."/>
            <person name="Rosa B.A."/>
            <person name="Martin J.C."/>
            <person name="Tyagi R."/>
            <person name="Choi Y.J."/>
            <person name="Wang Q."/>
            <person name="Hallsworth Pepin K."/>
            <person name="Zhang X."/>
            <person name="Ozersky P."/>
            <person name="Wilson R.K."/>
            <person name="Sternberg P.W."/>
            <person name="Gasser R.B."/>
            <person name="Mitreva M."/>
        </authorList>
    </citation>
    <scope>NUCLEOTIDE SEQUENCE [LARGE SCALE GENOMIC DNA]</scope>
    <source>
        <strain evidence="11">HannoverDv2000</strain>
    </source>
</reference>
<evidence type="ECO:0000256" key="4">
    <source>
        <dbReference type="ARBA" id="ARBA00022540"/>
    </source>
</evidence>
<evidence type="ECO:0000256" key="3">
    <source>
        <dbReference type="ARBA" id="ARBA00022490"/>
    </source>
</evidence>
<organism evidence="10 11">
    <name type="scientific">Dictyocaulus viviparus</name>
    <name type="common">Bovine lungworm</name>
    <dbReference type="NCBI Taxonomy" id="29172"/>
    <lineage>
        <taxon>Eukaryota</taxon>
        <taxon>Metazoa</taxon>
        <taxon>Ecdysozoa</taxon>
        <taxon>Nematoda</taxon>
        <taxon>Chromadorea</taxon>
        <taxon>Rhabditida</taxon>
        <taxon>Rhabditina</taxon>
        <taxon>Rhabditomorpha</taxon>
        <taxon>Strongyloidea</taxon>
        <taxon>Metastrongylidae</taxon>
        <taxon>Dictyocaulus</taxon>
    </lineage>
</organism>
<name>A0A0D8XQW4_DICVI</name>
<accession>A0A0D8XQW4</accession>
<reference evidence="10 11" key="1">
    <citation type="submission" date="2013-11" db="EMBL/GenBank/DDBJ databases">
        <title>Draft genome of the bovine lungworm Dictyocaulus viviparus.</title>
        <authorList>
            <person name="Mitreva M."/>
        </authorList>
    </citation>
    <scope>NUCLEOTIDE SEQUENCE [LARGE SCALE GENOMIC DNA]</scope>
    <source>
        <strain evidence="10 11">HannoverDv2000</strain>
    </source>
</reference>
<dbReference type="STRING" id="29172.A0A0D8XQW4"/>
<dbReference type="PANTHER" id="PTHR45859">
    <property type="entry name" value="TRANSLATION INITIATION FACTOR EIF-2B SUBUNIT BETA"/>
    <property type="match status" value="1"/>
</dbReference>
<evidence type="ECO:0000256" key="2">
    <source>
        <dbReference type="ARBA" id="ARBA00007251"/>
    </source>
</evidence>
<evidence type="ECO:0000256" key="7">
    <source>
        <dbReference type="ARBA" id="ARBA00044228"/>
    </source>
</evidence>
<evidence type="ECO:0000256" key="9">
    <source>
        <dbReference type="RuleBase" id="RU003814"/>
    </source>
</evidence>
<dbReference type="GO" id="GO:0005851">
    <property type="term" value="C:eukaryotic translation initiation factor 2B complex"/>
    <property type="evidence" value="ECO:0007669"/>
    <property type="project" value="TreeGrafter"/>
</dbReference>
<dbReference type="SUPFAM" id="SSF100950">
    <property type="entry name" value="NagB/RpiA/CoA transferase-like"/>
    <property type="match status" value="1"/>
</dbReference>
<comment type="subunit">
    <text evidence="8">Component of the translation initiation factor 2B (eIF2B) complex which is a heterodecamer of two sets of five different subunits: alpha, beta, gamma, delta and epsilon. Subunits alpha, beta and delta comprise a regulatory subcomplex and subunits epsilon and gamma comprise a catalytic subcomplex. Within the complex, the hexameric regulatory complex resides at the center, with the two heterodimeric catalytic subcomplexes bound on opposite sides.</text>
</comment>
<dbReference type="InterPro" id="IPR000649">
    <property type="entry name" value="IF-2B-related"/>
</dbReference>
<dbReference type="GO" id="GO:0005829">
    <property type="term" value="C:cytosol"/>
    <property type="evidence" value="ECO:0007669"/>
    <property type="project" value="UniProtKB-SubCell"/>
</dbReference>
<gene>
    <name evidence="10" type="ORF">DICVIV_07780</name>
</gene>
<keyword evidence="11" id="KW-1185">Reference proteome</keyword>
<evidence type="ECO:0000256" key="6">
    <source>
        <dbReference type="ARBA" id="ARBA00044122"/>
    </source>
</evidence>
<dbReference type="Pfam" id="PF01008">
    <property type="entry name" value="IF-2B"/>
    <property type="match status" value="1"/>
</dbReference>
<comment type="subcellular location">
    <subcellularLocation>
        <location evidence="1">Cytoplasm</location>
        <location evidence="1">Cytosol</location>
    </subcellularLocation>
</comment>
<dbReference type="GO" id="GO:0005085">
    <property type="term" value="F:guanyl-nucleotide exchange factor activity"/>
    <property type="evidence" value="ECO:0007669"/>
    <property type="project" value="TreeGrafter"/>
</dbReference>
<dbReference type="Proteomes" id="UP000053766">
    <property type="component" value="Unassembled WGS sequence"/>
</dbReference>
<keyword evidence="3" id="KW-0963">Cytoplasm</keyword>
<dbReference type="Gene3D" id="3.40.50.10470">
    <property type="entry name" value="Translation initiation factor eif-2b, domain 2"/>
    <property type="match status" value="1"/>
</dbReference>
<dbReference type="InterPro" id="IPR042529">
    <property type="entry name" value="IF_2B-like_C"/>
</dbReference>